<accession>A0A0F6IGZ7</accession>
<dbReference type="EMBL" id="AKWR02000090">
    <property type="protein sequence ID" value="EMJ37322.1"/>
    <property type="molecule type" value="Genomic_DNA"/>
</dbReference>
<proteinExistence type="predicted"/>
<dbReference type="AlphaFoldDB" id="A0A0F6IGZ7"/>
<evidence type="ECO:0008006" key="3">
    <source>
        <dbReference type="Google" id="ProtNLM"/>
    </source>
</evidence>
<sequence length="125" mass="15006">MKIISFANTSPAFIAKEKSVTRRNWKNDYAKRFKKNELIQGWNRSPRFKGKPIGIIRLIETPYQENTFLMPEDDYAKEGFKYLDQSPHLKTGSYKDKNLKKFFEEWKQSAVLLWVVRFEYVEVFK</sequence>
<evidence type="ECO:0000313" key="2">
    <source>
        <dbReference type="Proteomes" id="UP000012164"/>
    </source>
</evidence>
<name>A0A0F6IGZ7_LEPIR</name>
<dbReference type="Proteomes" id="UP000012164">
    <property type="component" value="Unassembled WGS sequence"/>
</dbReference>
<evidence type="ECO:0000313" key="1">
    <source>
        <dbReference type="EMBL" id="EMJ37322.1"/>
    </source>
</evidence>
<comment type="caution">
    <text evidence="1">The sequence shown here is derived from an EMBL/GenBank/DDBJ whole genome shotgun (WGS) entry which is preliminary data.</text>
</comment>
<organism evidence="1 2">
    <name type="scientific">Leptospira interrogans str. FPW1039</name>
    <dbReference type="NCBI Taxonomy" id="1193040"/>
    <lineage>
        <taxon>Bacteria</taxon>
        <taxon>Pseudomonadati</taxon>
        <taxon>Spirochaetota</taxon>
        <taxon>Spirochaetia</taxon>
        <taxon>Leptospirales</taxon>
        <taxon>Leptospiraceae</taxon>
        <taxon>Leptospira</taxon>
    </lineage>
</organism>
<reference evidence="1 2" key="1">
    <citation type="submission" date="2013-01" db="EMBL/GenBank/DDBJ databases">
        <authorList>
            <person name="Harkins D.M."/>
            <person name="Durkin A.S."/>
            <person name="Brinkac L.M."/>
            <person name="Haft D.H."/>
            <person name="Selengut J.D."/>
            <person name="Sanka R."/>
            <person name="DePew J."/>
            <person name="Purushe J."/>
            <person name="Peacock S.J."/>
            <person name="Thaipadungpanit J."/>
            <person name="Wuthiekanun V.W."/>
            <person name="Day N.P."/>
            <person name="Vinetz J.M."/>
            <person name="Sutton G.G."/>
            <person name="Nierman W.C."/>
            <person name="Fouts D.E."/>
        </authorList>
    </citation>
    <scope>NUCLEOTIDE SEQUENCE [LARGE SCALE GENOMIC DNA]</scope>
    <source>
        <strain evidence="1 2">FPW1039</strain>
    </source>
</reference>
<protein>
    <recommendedName>
        <fullName evidence="3">ASCH domain-containing protein</fullName>
    </recommendedName>
</protein>
<gene>
    <name evidence="1" type="ORF">LEP1GSC079_0205</name>
</gene>